<protein>
    <recommendedName>
        <fullName evidence="10">Tetrahydromethanopterin S-methyltransferase subunit G</fullName>
        <ecNumber evidence="10">7.2.1.4</ecNumber>
    </recommendedName>
    <alternativeName>
        <fullName evidence="10">N5-methyltetrahydromethanopterin--coenzyme M methyltransferase subunit G</fullName>
    </alternativeName>
</protein>
<dbReference type="EMBL" id="MT631255">
    <property type="protein sequence ID" value="QNO47304.1"/>
    <property type="molecule type" value="Genomic_DNA"/>
</dbReference>
<comment type="similarity">
    <text evidence="10">Belongs to the MtrG family.</text>
</comment>
<organism evidence="11">
    <name type="scientific">Candidatus Methanogaster sp. ANME-2c ERB4</name>
    <dbReference type="NCBI Taxonomy" id="2759911"/>
    <lineage>
        <taxon>Archaea</taxon>
        <taxon>Methanobacteriati</taxon>
        <taxon>Methanobacteriota</taxon>
        <taxon>Stenosarchaea group</taxon>
        <taxon>Methanomicrobia</taxon>
        <taxon>Methanosarcinales</taxon>
        <taxon>ANME-2 cluster</taxon>
        <taxon>Candidatus Methanogasteraceae</taxon>
        <taxon>Candidatus Methanogaster</taxon>
    </lineage>
</organism>
<evidence type="ECO:0000256" key="6">
    <source>
        <dbReference type="ARBA" id="ARBA00022967"/>
    </source>
</evidence>
<evidence type="ECO:0000256" key="7">
    <source>
        <dbReference type="ARBA" id="ARBA00022989"/>
    </source>
</evidence>
<keyword evidence="4 10" id="KW-0808">Transferase</keyword>
<dbReference type="GO" id="GO:0019386">
    <property type="term" value="P:methanogenesis, from carbon dioxide"/>
    <property type="evidence" value="ECO:0007669"/>
    <property type="project" value="UniProtKB-UniRule"/>
</dbReference>
<evidence type="ECO:0000256" key="9">
    <source>
        <dbReference type="ARBA" id="ARBA00023136"/>
    </source>
</evidence>
<dbReference type="AlphaFoldDB" id="A0A7G9YH20"/>
<evidence type="ECO:0000256" key="4">
    <source>
        <dbReference type="ARBA" id="ARBA00022679"/>
    </source>
</evidence>
<comment type="subcellular location">
    <subcellularLocation>
        <location evidence="10">Cell membrane</location>
        <topology evidence="10">Single-pass membrane protein</topology>
    </subcellularLocation>
</comment>
<evidence type="ECO:0000256" key="1">
    <source>
        <dbReference type="ARBA" id="ARBA00022475"/>
    </source>
</evidence>
<comment type="function">
    <text evidence="10">Part of a complex that catalyzes the formation of methyl-coenzyme M and tetrahydromethanopterin from coenzyme M and methyl-tetrahydromethanopterin. This is an energy-conserving, sodium-ion translocating step.</text>
</comment>
<keyword evidence="7 10" id="KW-1133">Transmembrane helix</keyword>
<dbReference type="NCBIfam" id="TIGR01149">
    <property type="entry name" value="mtrG"/>
    <property type="match status" value="1"/>
</dbReference>
<keyword evidence="8 10" id="KW-0484">Methanogenesis</keyword>
<dbReference type="GO" id="GO:0032259">
    <property type="term" value="P:methylation"/>
    <property type="evidence" value="ECO:0007669"/>
    <property type="project" value="UniProtKB-KW"/>
</dbReference>
<evidence type="ECO:0000256" key="10">
    <source>
        <dbReference type="HAMAP-Rule" id="MF_01500"/>
    </source>
</evidence>
<comment type="subunit">
    <text evidence="10">The complex is composed of 8 subunits; MtrA, MtrB, MtrC, MtrD, MtrE, MtrF, MtrG and MtrH.</text>
</comment>
<evidence type="ECO:0000313" key="11">
    <source>
        <dbReference type="EMBL" id="QNO47304.1"/>
    </source>
</evidence>
<evidence type="ECO:0000256" key="2">
    <source>
        <dbReference type="ARBA" id="ARBA00022563"/>
    </source>
</evidence>
<name>A0A7G9YH20_9EURY</name>
<sequence>MAEEGQIIVPHVVVDRAEYTEVLRRLDDIDEKIEFVNSEIYQRIGKKVGRDIGILYGIATGLVIALSYVILTGITI</sequence>
<keyword evidence="3 10" id="KW-0489">Methyltransferase</keyword>
<keyword evidence="5 10" id="KW-0812">Transmembrane</keyword>
<comment type="catalytic activity">
    <reaction evidence="10">
        <text>5-methyl-5,6,7,8-tetrahydromethanopterin + coenzyme M + 2 Na(+)(in) = 5,6,7,8-tetrahydromethanopterin + methyl-coenzyme M + 2 Na(+)(out)</text>
        <dbReference type="Rhea" id="RHEA:53492"/>
        <dbReference type="ChEBI" id="CHEBI:29101"/>
        <dbReference type="ChEBI" id="CHEBI:58103"/>
        <dbReference type="ChEBI" id="CHEBI:58116"/>
        <dbReference type="ChEBI" id="CHEBI:58286"/>
        <dbReference type="ChEBI" id="CHEBI:58319"/>
        <dbReference type="EC" id="7.2.1.4"/>
    </reaction>
</comment>
<evidence type="ECO:0000256" key="8">
    <source>
        <dbReference type="ARBA" id="ARBA00022994"/>
    </source>
</evidence>
<keyword evidence="2 10" id="KW-0554">One-carbon metabolism</keyword>
<dbReference type="UniPathway" id="UPA00640">
    <property type="reaction ID" value="UER00698"/>
</dbReference>
<feature type="transmembrane region" description="Helical" evidence="10">
    <location>
        <begin position="53"/>
        <end position="74"/>
    </location>
</feature>
<dbReference type="GO" id="GO:0030269">
    <property type="term" value="F:tetrahydromethanopterin S-methyltransferase activity"/>
    <property type="evidence" value="ECO:0007669"/>
    <property type="project" value="UniProtKB-UniRule"/>
</dbReference>
<keyword evidence="9 10" id="KW-0472">Membrane</keyword>
<proteinExistence type="inferred from homology"/>
<keyword evidence="1 10" id="KW-1003">Cell membrane</keyword>
<dbReference type="Pfam" id="PF04210">
    <property type="entry name" value="MtrG"/>
    <property type="match status" value="1"/>
</dbReference>
<dbReference type="InterPro" id="IPR005866">
    <property type="entry name" value="THM_MeTrfase_su_G"/>
</dbReference>
<dbReference type="GO" id="GO:0006730">
    <property type="term" value="P:one-carbon metabolic process"/>
    <property type="evidence" value="ECO:0007669"/>
    <property type="project" value="UniProtKB-UniRule"/>
</dbReference>
<dbReference type="HAMAP" id="MF_01500">
    <property type="entry name" value="MtrG"/>
    <property type="match status" value="1"/>
</dbReference>
<comment type="pathway">
    <text evidence="10">One-carbon metabolism; methanogenesis from CO(2); methyl-coenzyme M from 5,10-methylene-5,6,7,8-tetrahydromethanopterin: step 2/2.</text>
</comment>
<keyword evidence="6 10" id="KW-1278">Translocase</keyword>
<accession>A0A7G9YH20</accession>
<evidence type="ECO:0000256" key="3">
    <source>
        <dbReference type="ARBA" id="ARBA00022603"/>
    </source>
</evidence>
<dbReference type="GO" id="GO:0005886">
    <property type="term" value="C:plasma membrane"/>
    <property type="evidence" value="ECO:0007669"/>
    <property type="project" value="UniProtKB-SubCell"/>
</dbReference>
<reference evidence="11" key="1">
    <citation type="submission" date="2020-06" db="EMBL/GenBank/DDBJ databases">
        <title>Unique genomic features of the anaerobic methanotrophic archaea.</title>
        <authorList>
            <person name="Chadwick G.L."/>
            <person name="Skennerton C.T."/>
            <person name="Laso-Perez R."/>
            <person name="Leu A.O."/>
            <person name="Speth D.R."/>
            <person name="Yu H."/>
            <person name="Morgan-Lang C."/>
            <person name="Hatzenpichler R."/>
            <person name="Goudeau D."/>
            <person name="Malmstrom R."/>
            <person name="Brazelton W.J."/>
            <person name="Woyke T."/>
            <person name="Hallam S.J."/>
            <person name="Tyson G.W."/>
            <person name="Wegener G."/>
            <person name="Boetius A."/>
            <person name="Orphan V."/>
        </authorList>
    </citation>
    <scope>NUCLEOTIDE SEQUENCE</scope>
</reference>
<dbReference type="PIRSF" id="PIRSF006500">
    <property type="entry name" value="MtrG"/>
    <property type="match status" value="1"/>
</dbReference>
<gene>
    <name evidence="10 11" type="primary">mtrG</name>
    <name evidence="11" type="ORF">POPKKDDM_00023</name>
</gene>
<dbReference type="EC" id="7.2.1.4" evidence="10"/>
<evidence type="ECO:0000256" key="5">
    <source>
        <dbReference type="ARBA" id="ARBA00022692"/>
    </source>
</evidence>